<organism evidence="1 2">
    <name type="scientific">Duganella aceris</name>
    <dbReference type="NCBI Taxonomy" id="2703883"/>
    <lineage>
        <taxon>Bacteria</taxon>
        <taxon>Pseudomonadati</taxon>
        <taxon>Pseudomonadota</taxon>
        <taxon>Betaproteobacteria</taxon>
        <taxon>Burkholderiales</taxon>
        <taxon>Oxalobacteraceae</taxon>
        <taxon>Telluria group</taxon>
        <taxon>Duganella</taxon>
    </lineage>
</organism>
<evidence type="ECO:0000313" key="2">
    <source>
        <dbReference type="Proteomes" id="UP000666369"/>
    </source>
</evidence>
<evidence type="ECO:0000313" key="1">
    <source>
        <dbReference type="EMBL" id="NGZ86733.1"/>
    </source>
</evidence>
<proteinExistence type="predicted"/>
<evidence type="ECO:0008006" key="3">
    <source>
        <dbReference type="Google" id="ProtNLM"/>
    </source>
</evidence>
<gene>
    <name evidence="1" type="ORF">GW587_21030</name>
</gene>
<accession>A0ABX0FQ28</accession>
<dbReference type="EMBL" id="JAADJT010000010">
    <property type="protein sequence ID" value="NGZ86733.1"/>
    <property type="molecule type" value="Genomic_DNA"/>
</dbReference>
<comment type="caution">
    <text evidence="1">The sequence shown here is derived from an EMBL/GenBank/DDBJ whole genome shotgun (WGS) entry which is preliminary data.</text>
</comment>
<protein>
    <recommendedName>
        <fullName evidence="3">GAF domain-containing protein</fullName>
    </recommendedName>
</protein>
<dbReference type="RefSeq" id="WP_166106579.1">
    <property type="nucleotide sequence ID" value="NZ_JAADJT010000010.1"/>
</dbReference>
<reference evidence="2" key="2">
    <citation type="submission" date="2023-07" db="EMBL/GenBank/DDBJ databases">
        <title>Duganella aceri sp. nov., isolated from tree sap.</title>
        <authorList>
            <person name="Kim I.S."/>
        </authorList>
    </citation>
    <scope>NUCLEOTIDE SEQUENCE [LARGE SCALE GENOMIC DNA]</scope>
    <source>
        <strain evidence="2">SAP-35</strain>
    </source>
</reference>
<sequence length="221" mass="23920">MALLSGAIAFGLFFGFNRLHHRVEHWIEHLFFRKWRTNERALRRFMAKAEHFVAADALIAAFGAALDRFSDPAGNAIYPIGPDQQFDLAFSTIAAAPASLSADGDIAVTLRDTRKLMGLDTGNADVPGALVLPMLQGSLLKGFVVMGIKTDSQGYRPDEEQVLEAAALIALDMNSLDAAQAAQNLAQMELERKLLLQRQGFLGHELAALHGVLAKAVQAPA</sequence>
<reference evidence="1 2" key="1">
    <citation type="submission" date="2020-01" db="EMBL/GenBank/DDBJ databases">
        <authorList>
            <person name="Lee S.D."/>
        </authorList>
    </citation>
    <scope>NUCLEOTIDE SEQUENCE [LARGE SCALE GENOMIC DNA]</scope>
    <source>
        <strain evidence="1 2">SAP-35</strain>
    </source>
</reference>
<dbReference type="Proteomes" id="UP000666369">
    <property type="component" value="Unassembled WGS sequence"/>
</dbReference>
<keyword evidence="2" id="KW-1185">Reference proteome</keyword>
<name>A0ABX0FQ28_9BURK</name>